<dbReference type="InterPro" id="IPR048328">
    <property type="entry name" value="Dyp_perox_C"/>
</dbReference>
<evidence type="ECO:0000256" key="7">
    <source>
        <dbReference type="ARBA" id="ARBA00023004"/>
    </source>
</evidence>
<reference evidence="16 17" key="2">
    <citation type="submission" date="2020-08" db="EMBL/GenBank/DDBJ databases">
        <authorList>
            <person name="Partida-Martinez L."/>
            <person name="Huntemann M."/>
            <person name="Clum A."/>
            <person name="Wang J."/>
            <person name="Palaniappan K."/>
            <person name="Ritter S."/>
            <person name="Chen I.-M."/>
            <person name="Stamatis D."/>
            <person name="Reddy T."/>
            <person name="O'Malley R."/>
            <person name="Daum C."/>
            <person name="Shapiro N."/>
            <person name="Ivanova N."/>
            <person name="Kyrpides N."/>
            <person name="Woyke T."/>
        </authorList>
    </citation>
    <scope>NUCLEOTIDE SEQUENCE [LARGE SCALE GENOMIC DNA]</scope>
    <source>
        <strain evidence="16 17">AS2.23</strain>
    </source>
</reference>
<dbReference type="AlphaFoldDB" id="A0A7W4TMK7"/>
<dbReference type="GO" id="GO:0005829">
    <property type="term" value="C:cytosol"/>
    <property type="evidence" value="ECO:0007669"/>
    <property type="project" value="TreeGrafter"/>
</dbReference>
<evidence type="ECO:0000256" key="11">
    <source>
        <dbReference type="ARBA" id="ARBA00033775"/>
    </source>
</evidence>
<comment type="catalytic activity">
    <reaction evidence="12">
        <text>heme b + 2 H(+) = protoporphyrin IX + Fe(2+)</text>
        <dbReference type="Rhea" id="RHEA:22584"/>
        <dbReference type="ChEBI" id="CHEBI:15378"/>
        <dbReference type="ChEBI" id="CHEBI:29033"/>
        <dbReference type="ChEBI" id="CHEBI:57306"/>
        <dbReference type="ChEBI" id="CHEBI:60344"/>
        <dbReference type="EC" id="4.98.1.1"/>
    </reaction>
    <physiologicalReaction direction="left-to-right" evidence="12">
        <dbReference type="Rhea" id="RHEA:22585"/>
    </physiologicalReaction>
</comment>
<keyword evidence="3 13" id="KW-0349">Heme</keyword>
<evidence type="ECO:0000256" key="13">
    <source>
        <dbReference type="RuleBase" id="RU365017"/>
    </source>
</evidence>
<name>A0A7W4TMK7_KINRA</name>
<accession>A0A7W4TMK7</accession>
<keyword evidence="5 13" id="KW-0732">Signal</keyword>
<evidence type="ECO:0000256" key="2">
    <source>
        <dbReference type="ARBA" id="ARBA00022559"/>
    </source>
</evidence>
<evidence type="ECO:0000256" key="3">
    <source>
        <dbReference type="ARBA" id="ARBA00022617"/>
    </source>
</evidence>
<dbReference type="InterPro" id="IPR011008">
    <property type="entry name" value="Dimeric_a/b-barrel"/>
</dbReference>
<gene>
    <name evidence="16" type="ORF">FHR75_002472</name>
</gene>
<reference evidence="16 17" key="1">
    <citation type="submission" date="2020-08" db="EMBL/GenBank/DDBJ databases">
        <title>The Agave Microbiome: Exploring the role of microbial communities in plant adaptations to desert environments.</title>
        <authorList>
            <person name="Partida-Martinez L.P."/>
        </authorList>
    </citation>
    <scope>NUCLEOTIDE SEQUENCE [LARGE SCALE GENOMIC DNA]</scope>
    <source>
        <strain evidence="16 17">AS2.23</strain>
    </source>
</reference>
<keyword evidence="2 13" id="KW-0575">Peroxidase</keyword>
<dbReference type="NCBIfam" id="TIGR01412">
    <property type="entry name" value="tat_substr_1"/>
    <property type="match status" value="1"/>
</dbReference>
<dbReference type="EMBL" id="JACHVY010000002">
    <property type="protein sequence ID" value="MBB2901657.1"/>
    <property type="molecule type" value="Genomic_DNA"/>
</dbReference>
<sequence>MNPVRPTRRGVLTGAAVVGAAGLGAGASALAGRGAAAAPGGTRTVPFHGARQAGITTPAQDSLVFAALDVTTSRAGELADVLQRWSEAAATMATGAPVGGPGGLGGAADEPPLDTGEAHELPPANLTVTLGYGPSLFDGRFGLAGRRPAALEELPALPGEQLDPTRCGGDLCLQACADDPQVAFHAVRNLVRIGRGVVAVRWVQLGFGRTATISAGQPTPRNLMGFKDGTANLRAEDTAGLGRHVWVGGEGAPAADQEWMRGGTYLVARRIRMLVEAWDRAPLGEQERVIGRAKVSGAPLTGTSEFDPPDLARTSATGEPVIDVAAHVRLAAPETNGGARILRRGYSYTDGLDLTTGQLDAGLFFICFGNDPASQFVAIQRRLGARDGLTEYLKHTGSAIFACPPGTAEGESWGQGLFT</sequence>
<dbReference type="PROSITE" id="PS51318">
    <property type="entry name" value="TAT"/>
    <property type="match status" value="1"/>
</dbReference>
<comment type="subcellular location">
    <subcellularLocation>
        <location evidence="1">Cell envelope</location>
    </subcellularLocation>
</comment>
<feature type="chain" id="PRO_5039756538" description="Deferrochelatase" evidence="13">
    <location>
        <begin position="32"/>
        <end position="419"/>
    </location>
</feature>
<dbReference type="SUPFAM" id="SSF54909">
    <property type="entry name" value="Dimeric alpha+beta barrel"/>
    <property type="match status" value="1"/>
</dbReference>
<evidence type="ECO:0000259" key="15">
    <source>
        <dbReference type="Pfam" id="PF20628"/>
    </source>
</evidence>
<evidence type="ECO:0000256" key="10">
    <source>
        <dbReference type="ARBA" id="ARBA00033771"/>
    </source>
</evidence>
<dbReference type="GO" id="GO:0046872">
    <property type="term" value="F:metal ion binding"/>
    <property type="evidence" value="ECO:0007669"/>
    <property type="project" value="UniProtKB-KW"/>
</dbReference>
<evidence type="ECO:0000259" key="14">
    <source>
        <dbReference type="Pfam" id="PF04261"/>
    </source>
</evidence>
<evidence type="ECO:0000256" key="1">
    <source>
        <dbReference type="ARBA" id="ARBA00004196"/>
    </source>
</evidence>
<comment type="cofactor">
    <cofactor evidence="13">
        <name>heme b</name>
        <dbReference type="ChEBI" id="CHEBI:60344"/>
    </cofactor>
    <text evidence="13">Binds 1 heme b (iron(II)-protoporphyrin IX) group non-covalently per subunit.</text>
</comment>
<dbReference type="GO" id="GO:0033212">
    <property type="term" value="P:iron import into cell"/>
    <property type="evidence" value="ECO:0007669"/>
    <property type="project" value="InterPro"/>
</dbReference>
<comment type="function">
    <text evidence="13">Involved in the recovery of exogenous heme iron. Extracts iron from heme while preserving the protoporphyrin ring intact.</text>
</comment>
<dbReference type="RefSeq" id="WP_183391678.1">
    <property type="nucleotide sequence ID" value="NZ_JACHVY010000002.1"/>
</dbReference>
<dbReference type="InterPro" id="IPR006311">
    <property type="entry name" value="TAT_signal"/>
</dbReference>
<comment type="caution">
    <text evidence="16">The sequence shown here is derived from an EMBL/GenBank/DDBJ whole genome shotgun (WGS) entry which is preliminary data.</text>
</comment>
<evidence type="ECO:0000256" key="6">
    <source>
        <dbReference type="ARBA" id="ARBA00023002"/>
    </source>
</evidence>
<evidence type="ECO:0000256" key="5">
    <source>
        <dbReference type="ARBA" id="ARBA00022729"/>
    </source>
</evidence>
<organism evidence="16 17">
    <name type="scientific">Kineococcus radiotolerans</name>
    <dbReference type="NCBI Taxonomy" id="131568"/>
    <lineage>
        <taxon>Bacteria</taxon>
        <taxon>Bacillati</taxon>
        <taxon>Actinomycetota</taxon>
        <taxon>Actinomycetes</taxon>
        <taxon>Kineosporiales</taxon>
        <taxon>Kineosporiaceae</taxon>
        <taxon>Kineococcus</taxon>
    </lineage>
</organism>
<dbReference type="GO" id="GO:0004601">
    <property type="term" value="F:peroxidase activity"/>
    <property type="evidence" value="ECO:0007669"/>
    <property type="project" value="UniProtKB-KW"/>
</dbReference>
<proteinExistence type="inferred from homology"/>
<keyword evidence="7 13" id="KW-0408">Iron</keyword>
<feature type="domain" description="Dyp-type peroxidase C-terminal" evidence="15">
    <location>
        <begin position="219"/>
        <end position="407"/>
    </location>
</feature>
<evidence type="ECO:0000313" key="16">
    <source>
        <dbReference type="EMBL" id="MBB2901657.1"/>
    </source>
</evidence>
<dbReference type="GO" id="GO:0030313">
    <property type="term" value="C:cell envelope"/>
    <property type="evidence" value="ECO:0007669"/>
    <property type="project" value="UniProtKB-SubCell"/>
</dbReference>
<dbReference type="EC" id="1.11.1.-" evidence="13"/>
<protein>
    <recommendedName>
        <fullName evidence="10 13">Deferrochelatase</fullName>
        <ecNumber evidence="13">1.11.1.-</ecNumber>
    </recommendedName>
    <alternativeName>
        <fullName evidence="11 13">Peroxidase EfeB</fullName>
    </alternativeName>
</protein>
<keyword evidence="8" id="KW-0456">Lyase</keyword>
<dbReference type="GO" id="GO:0020037">
    <property type="term" value="F:heme binding"/>
    <property type="evidence" value="ECO:0007669"/>
    <property type="project" value="InterPro"/>
</dbReference>
<evidence type="ECO:0000256" key="9">
    <source>
        <dbReference type="ARBA" id="ARBA00025737"/>
    </source>
</evidence>
<evidence type="ECO:0000256" key="4">
    <source>
        <dbReference type="ARBA" id="ARBA00022723"/>
    </source>
</evidence>
<dbReference type="GO" id="GO:0004325">
    <property type="term" value="F:ferrochelatase activity"/>
    <property type="evidence" value="ECO:0007669"/>
    <property type="project" value="UniProtKB-EC"/>
</dbReference>
<dbReference type="NCBIfam" id="TIGR01413">
    <property type="entry name" value="Dyp_perox_fam"/>
    <property type="match status" value="1"/>
</dbReference>
<keyword evidence="4 13" id="KW-0479">Metal-binding</keyword>
<dbReference type="InterPro" id="IPR048327">
    <property type="entry name" value="Dyp_perox_N"/>
</dbReference>
<dbReference type="Proteomes" id="UP000533269">
    <property type="component" value="Unassembled WGS sequence"/>
</dbReference>
<evidence type="ECO:0000256" key="12">
    <source>
        <dbReference type="ARBA" id="ARBA00048856"/>
    </source>
</evidence>
<dbReference type="InterPro" id="IPR006313">
    <property type="entry name" value="EfeB/EfeN"/>
</dbReference>
<dbReference type="PROSITE" id="PS51404">
    <property type="entry name" value="DYP_PEROXIDASE"/>
    <property type="match status" value="1"/>
</dbReference>
<dbReference type="InterPro" id="IPR006314">
    <property type="entry name" value="Dyp_peroxidase"/>
</dbReference>
<evidence type="ECO:0000313" key="17">
    <source>
        <dbReference type="Proteomes" id="UP000533269"/>
    </source>
</evidence>
<feature type="domain" description="Dyp-type peroxidase N-terminal" evidence="14">
    <location>
        <begin position="52"/>
        <end position="207"/>
    </location>
</feature>
<dbReference type="PANTHER" id="PTHR30521:SF4">
    <property type="entry name" value="DEFERROCHELATASE"/>
    <property type="match status" value="1"/>
</dbReference>
<dbReference type="PANTHER" id="PTHR30521">
    <property type="entry name" value="DEFERROCHELATASE/PEROXIDASE"/>
    <property type="match status" value="1"/>
</dbReference>
<feature type="signal peptide" evidence="13">
    <location>
        <begin position="1"/>
        <end position="31"/>
    </location>
</feature>
<dbReference type="Pfam" id="PF04261">
    <property type="entry name" value="Dyp_perox_N"/>
    <property type="match status" value="1"/>
</dbReference>
<comment type="similarity">
    <text evidence="9 13">Belongs to the DyP-type peroxidase family.</text>
</comment>
<evidence type="ECO:0000256" key="8">
    <source>
        <dbReference type="ARBA" id="ARBA00023239"/>
    </source>
</evidence>
<keyword evidence="6 13" id="KW-0560">Oxidoreductase</keyword>
<dbReference type="Pfam" id="PF20628">
    <property type="entry name" value="Dyp_perox_C"/>
    <property type="match status" value="1"/>
</dbReference>